<keyword evidence="2" id="KW-0802">TPR repeat</keyword>
<reference evidence="3" key="1">
    <citation type="submission" date="2020-11" db="EMBL/GenBank/DDBJ databases">
        <authorList>
            <person name="Tran Van P."/>
        </authorList>
    </citation>
    <scope>NUCLEOTIDE SEQUENCE</scope>
</reference>
<dbReference type="GO" id="GO:0006368">
    <property type="term" value="P:transcription elongation by RNA polymerase II"/>
    <property type="evidence" value="ECO:0007669"/>
    <property type="project" value="TreeGrafter"/>
</dbReference>
<dbReference type="GO" id="GO:0016593">
    <property type="term" value="C:Cdc73/Paf1 complex"/>
    <property type="evidence" value="ECO:0007669"/>
    <property type="project" value="TreeGrafter"/>
</dbReference>
<sequence>MFVGYLRLGCMARDKGQIYDASDWFKEALRFNNEHPDAWSLLGNLHLAKMEWGPGQKKFERVLKNPVTSNDAYSLIALGNVWLQTLHQPTRDKEREKRHQERALAMYKQVLRNDPRNIWAANGIGKIPFVVNEADGHIVVHAQSMAEQGSQCLLKCLSDTDVLVLLNQEHWVSRNCELEK</sequence>
<dbReference type="Gene3D" id="1.25.40.10">
    <property type="entry name" value="Tetratricopeptide repeat domain"/>
    <property type="match status" value="1"/>
</dbReference>
<dbReference type="PANTHER" id="PTHR14027">
    <property type="entry name" value="RNA POLYMERASE-ASSOCIATED PROTEIN CTR9"/>
    <property type="match status" value="1"/>
</dbReference>
<keyword evidence="1" id="KW-0677">Repeat</keyword>
<dbReference type="EMBL" id="OB793904">
    <property type="protein sequence ID" value="CAD7428936.1"/>
    <property type="molecule type" value="Genomic_DNA"/>
</dbReference>
<protein>
    <recommendedName>
        <fullName evidence="4">Tetratricopeptide repeat protein</fullName>
    </recommendedName>
</protein>
<dbReference type="PANTHER" id="PTHR14027:SF2">
    <property type="entry name" value="RNA POLYMERASE-ASSOCIATED PROTEIN CTR9 HOMOLOG"/>
    <property type="match status" value="1"/>
</dbReference>
<dbReference type="GO" id="GO:0000993">
    <property type="term" value="F:RNA polymerase II complex binding"/>
    <property type="evidence" value="ECO:0007669"/>
    <property type="project" value="TreeGrafter"/>
</dbReference>
<dbReference type="SUPFAM" id="SSF48452">
    <property type="entry name" value="TPR-like"/>
    <property type="match status" value="1"/>
</dbReference>
<accession>A0A7R9HNK6</accession>
<evidence type="ECO:0000313" key="3">
    <source>
        <dbReference type="EMBL" id="CAD7428936.1"/>
    </source>
</evidence>
<dbReference type="AlphaFoldDB" id="A0A7R9HNK6"/>
<evidence type="ECO:0000256" key="2">
    <source>
        <dbReference type="ARBA" id="ARBA00022803"/>
    </source>
</evidence>
<organism evidence="3">
    <name type="scientific">Timema monikensis</name>
    <dbReference type="NCBI Taxonomy" id="170555"/>
    <lineage>
        <taxon>Eukaryota</taxon>
        <taxon>Metazoa</taxon>
        <taxon>Ecdysozoa</taxon>
        <taxon>Arthropoda</taxon>
        <taxon>Hexapoda</taxon>
        <taxon>Insecta</taxon>
        <taxon>Pterygota</taxon>
        <taxon>Neoptera</taxon>
        <taxon>Polyneoptera</taxon>
        <taxon>Phasmatodea</taxon>
        <taxon>Timematodea</taxon>
        <taxon>Timematoidea</taxon>
        <taxon>Timematidae</taxon>
        <taxon>Timema</taxon>
    </lineage>
</organism>
<evidence type="ECO:0000256" key="1">
    <source>
        <dbReference type="ARBA" id="ARBA00022737"/>
    </source>
</evidence>
<dbReference type="GO" id="GO:0006355">
    <property type="term" value="P:regulation of DNA-templated transcription"/>
    <property type="evidence" value="ECO:0007669"/>
    <property type="project" value="InterPro"/>
</dbReference>
<gene>
    <name evidence="3" type="ORF">TMSB3V08_LOCUS5725</name>
</gene>
<proteinExistence type="predicted"/>
<name>A0A7R9HNK6_9NEOP</name>
<dbReference type="InterPro" id="IPR031101">
    <property type="entry name" value="Ctr9"/>
</dbReference>
<dbReference type="InterPro" id="IPR011990">
    <property type="entry name" value="TPR-like_helical_dom_sf"/>
</dbReference>
<evidence type="ECO:0008006" key="4">
    <source>
        <dbReference type="Google" id="ProtNLM"/>
    </source>
</evidence>